<dbReference type="GO" id="GO:0047545">
    <property type="term" value="F:(S)-2-hydroxyglutarate dehydrogenase activity"/>
    <property type="evidence" value="ECO:0007669"/>
    <property type="project" value="UniProtKB-ARBA"/>
</dbReference>
<dbReference type="SUPFAM" id="SSF51735">
    <property type="entry name" value="NAD(P)-binding Rossmann-fold domains"/>
    <property type="match status" value="1"/>
</dbReference>
<dbReference type="STRING" id="62101.AB835_03405"/>
<evidence type="ECO:0000256" key="2">
    <source>
        <dbReference type="ARBA" id="ARBA00023002"/>
    </source>
</evidence>
<dbReference type="GO" id="GO:0004617">
    <property type="term" value="F:phosphoglycerate dehydrogenase activity"/>
    <property type="evidence" value="ECO:0007669"/>
    <property type="project" value="UniProtKB-ARBA"/>
</dbReference>
<dbReference type="AlphaFoldDB" id="A0A1D2QSK2"/>
<dbReference type="PROSITE" id="PS00671">
    <property type="entry name" value="D_2_HYDROXYACID_DH_3"/>
    <property type="match status" value="1"/>
</dbReference>
<organism evidence="7 8">
    <name type="scientific">Candidatus Endobugula sertula</name>
    <name type="common">Bugula neritina bacterial symbiont</name>
    <dbReference type="NCBI Taxonomy" id="62101"/>
    <lineage>
        <taxon>Bacteria</taxon>
        <taxon>Pseudomonadati</taxon>
        <taxon>Pseudomonadota</taxon>
        <taxon>Gammaproteobacteria</taxon>
        <taxon>Cellvibrionales</taxon>
        <taxon>Cellvibrionaceae</taxon>
        <taxon>Candidatus Endobugula</taxon>
    </lineage>
</organism>
<dbReference type="SUPFAM" id="SSF52283">
    <property type="entry name" value="Formate/glycerate dehydrogenase catalytic domain-like"/>
    <property type="match status" value="1"/>
</dbReference>
<dbReference type="GO" id="GO:0008720">
    <property type="term" value="F:D-lactate dehydrogenase (NAD+) activity"/>
    <property type="evidence" value="ECO:0007669"/>
    <property type="project" value="TreeGrafter"/>
</dbReference>
<name>A0A1D2QSK2_9GAMM</name>
<evidence type="ECO:0000259" key="5">
    <source>
        <dbReference type="Pfam" id="PF00389"/>
    </source>
</evidence>
<dbReference type="FunFam" id="3.40.50.720:FF:000041">
    <property type="entry name" value="D-3-phosphoglycerate dehydrogenase"/>
    <property type="match status" value="1"/>
</dbReference>
<comment type="caution">
    <text evidence="7">The sequence shown here is derived from an EMBL/GenBank/DDBJ whole genome shotgun (WGS) entry which is preliminary data.</text>
</comment>
<dbReference type="GO" id="GO:0006564">
    <property type="term" value="P:L-serine biosynthetic process"/>
    <property type="evidence" value="ECO:0007669"/>
    <property type="project" value="UniProtKB-ARBA"/>
</dbReference>
<dbReference type="EMBL" id="MDLC01000008">
    <property type="protein sequence ID" value="ODS24500.1"/>
    <property type="molecule type" value="Genomic_DNA"/>
</dbReference>
<reference evidence="7 8" key="1">
    <citation type="journal article" date="2016" name="Appl. Environ. Microbiol.">
        <title>Lack of Overt Genome Reduction in the Bryostatin-Producing Bryozoan Symbiont "Candidatus Endobugula sertula".</title>
        <authorList>
            <person name="Miller I.J."/>
            <person name="Vanee N."/>
            <person name="Fong S.S."/>
            <person name="Lim-Fong G.E."/>
            <person name="Kwan J.C."/>
        </authorList>
    </citation>
    <scope>NUCLEOTIDE SEQUENCE [LARGE SCALE GENOMIC DNA]</scope>
    <source>
        <strain evidence="7">AB1-4</strain>
    </source>
</reference>
<dbReference type="GO" id="GO:0051287">
    <property type="term" value="F:NAD binding"/>
    <property type="evidence" value="ECO:0007669"/>
    <property type="project" value="InterPro"/>
</dbReference>
<dbReference type="CDD" id="cd12183">
    <property type="entry name" value="LDH_like_2"/>
    <property type="match status" value="1"/>
</dbReference>
<dbReference type="PROSITE" id="PS00670">
    <property type="entry name" value="D_2_HYDROXYACID_DH_2"/>
    <property type="match status" value="1"/>
</dbReference>
<dbReference type="PANTHER" id="PTHR43026:SF1">
    <property type="entry name" value="2-HYDROXYACID DEHYDROGENASE HOMOLOG 1-RELATED"/>
    <property type="match status" value="1"/>
</dbReference>
<evidence type="ECO:0000313" key="8">
    <source>
        <dbReference type="Proteomes" id="UP000242502"/>
    </source>
</evidence>
<dbReference type="Proteomes" id="UP000242502">
    <property type="component" value="Unassembled WGS sequence"/>
</dbReference>
<evidence type="ECO:0000256" key="4">
    <source>
        <dbReference type="RuleBase" id="RU003719"/>
    </source>
</evidence>
<dbReference type="Pfam" id="PF02826">
    <property type="entry name" value="2-Hacid_dh_C"/>
    <property type="match status" value="1"/>
</dbReference>
<feature type="domain" description="D-isomer specific 2-hydroxyacid dehydrogenase NAD-binding" evidence="6">
    <location>
        <begin position="110"/>
        <end position="297"/>
    </location>
</feature>
<dbReference type="Pfam" id="PF00389">
    <property type="entry name" value="2-Hacid_dh"/>
    <property type="match status" value="1"/>
</dbReference>
<proteinExistence type="inferred from homology"/>
<evidence type="ECO:0000256" key="3">
    <source>
        <dbReference type="ARBA" id="ARBA00023027"/>
    </source>
</evidence>
<dbReference type="PANTHER" id="PTHR43026">
    <property type="entry name" value="2-HYDROXYACID DEHYDROGENASE HOMOLOG 1-RELATED"/>
    <property type="match status" value="1"/>
</dbReference>
<sequence length="340" mass="38021">MRVLVYSANEYTKDMLLTANANNEHQFDFTETRLEAQTTILADQYPAVCCFVDDSLNGLVLQHLKNHGVKLVLLRCTGFNNVDLRAAQELGLRVMRVVSYSPHSVAEFTVGMILNLNRKIHRAYNRVREGNFLLDGLLGFDLFGKTVGIIGTGKIGTAFAHIIKGFGCHLLAYDVVTRSECEEIGVYYTDLSSLLNQSDIVSLHLPLTPDSFHMINQSTLSKMKKTALLINTSRGGIINTGDLVKALKQYHLAGVGLDVYEEESHLFYQDMRDQIIDDDTFSRLLTFPNVLLTGHQAFFTQEALQQIGKTTIDNLNDFIHQRDSKNSLKAEDIIVSSSKG</sequence>
<dbReference type="InterPro" id="IPR006139">
    <property type="entry name" value="D-isomer_2_OHA_DH_cat_dom"/>
</dbReference>
<accession>A0A1D2QSK2</accession>
<keyword evidence="2 4" id="KW-0560">Oxidoreductase</keyword>
<dbReference type="PROSITE" id="PS00065">
    <property type="entry name" value="D_2_HYDROXYACID_DH_1"/>
    <property type="match status" value="1"/>
</dbReference>
<comment type="similarity">
    <text evidence="1 4">Belongs to the D-isomer specific 2-hydroxyacid dehydrogenase family.</text>
</comment>
<dbReference type="InterPro" id="IPR058205">
    <property type="entry name" value="D-LDH-like"/>
</dbReference>
<dbReference type="InterPro" id="IPR029752">
    <property type="entry name" value="D-isomer_DH_CS1"/>
</dbReference>
<gene>
    <name evidence="7" type="ORF">AB835_03405</name>
</gene>
<evidence type="ECO:0000313" key="7">
    <source>
        <dbReference type="EMBL" id="ODS24500.1"/>
    </source>
</evidence>
<protein>
    <submittedName>
        <fullName evidence="7">Hydroxyacid dehydrogenase</fullName>
    </submittedName>
</protein>
<evidence type="ECO:0000259" key="6">
    <source>
        <dbReference type="Pfam" id="PF02826"/>
    </source>
</evidence>
<dbReference type="InterPro" id="IPR006140">
    <property type="entry name" value="D-isomer_DH_NAD-bd"/>
</dbReference>
<evidence type="ECO:0000256" key="1">
    <source>
        <dbReference type="ARBA" id="ARBA00005854"/>
    </source>
</evidence>
<dbReference type="InterPro" id="IPR029753">
    <property type="entry name" value="D-isomer_DH_CS"/>
</dbReference>
<dbReference type="Gene3D" id="3.40.50.720">
    <property type="entry name" value="NAD(P)-binding Rossmann-like Domain"/>
    <property type="match status" value="2"/>
</dbReference>
<dbReference type="InterPro" id="IPR036291">
    <property type="entry name" value="NAD(P)-bd_dom_sf"/>
</dbReference>
<keyword evidence="3" id="KW-0520">NAD</keyword>
<feature type="domain" description="D-isomer specific 2-hydroxyacid dehydrogenase catalytic" evidence="5">
    <location>
        <begin position="3"/>
        <end position="327"/>
    </location>
</feature>